<keyword evidence="3" id="KW-1185">Reference proteome</keyword>
<protein>
    <recommendedName>
        <fullName evidence="4">DUF4878 domain-containing protein</fullName>
    </recommendedName>
</protein>
<dbReference type="EMBL" id="JBHUIK010000003">
    <property type="protein sequence ID" value="MFD2215013.1"/>
    <property type="molecule type" value="Genomic_DNA"/>
</dbReference>
<sequence>MRRRSSSKLPIILIGLVIVVGGFFLVRLISDFGANDPEDVVKAFYEYEQEGDFGSAWELFHPSMQARFTKNSYVTERSHIYMSHYGVTTFSYDVDGEEEVENFKMAKDAETFPTAFKMMVSQTFKSKFGTFTVEQDVYAVLHEEEWKVVWEYK</sequence>
<dbReference type="InterPro" id="IPR032710">
    <property type="entry name" value="NTF2-like_dom_sf"/>
</dbReference>
<name>A0ABW5BYJ2_9BACI</name>
<dbReference type="Gene3D" id="3.10.450.100">
    <property type="entry name" value="NTF2-like, domain 1"/>
    <property type="match status" value="1"/>
</dbReference>
<dbReference type="SUPFAM" id="SSF54427">
    <property type="entry name" value="NTF2-like"/>
    <property type="match status" value="1"/>
</dbReference>
<keyword evidence="1" id="KW-0472">Membrane</keyword>
<evidence type="ECO:0008006" key="4">
    <source>
        <dbReference type="Google" id="ProtNLM"/>
    </source>
</evidence>
<keyword evidence="1" id="KW-1133">Transmembrane helix</keyword>
<reference evidence="3" key="1">
    <citation type="journal article" date="2019" name="Int. J. Syst. Evol. Microbiol.">
        <title>The Global Catalogue of Microorganisms (GCM) 10K type strain sequencing project: providing services to taxonomists for standard genome sequencing and annotation.</title>
        <authorList>
            <consortium name="The Broad Institute Genomics Platform"/>
            <consortium name="The Broad Institute Genome Sequencing Center for Infectious Disease"/>
            <person name="Wu L."/>
            <person name="Ma J."/>
        </authorList>
    </citation>
    <scope>NUCLEOTIDE SEQUENCE [LARGE SCALE GENOMIC DNA]</scope>
    <source>
        <strain evidence="3">CGMCC 1.15474</strain>
    </source>
</reference>
<evidence type="ECO:0000313" key="2">
    <source>
        <dbReference type="EMBL" id="MFD2215013.1"/>
    </source>
</evidence>
<comment type="caution">
    <text evidence="2">The sequence shown here is derived from an EMBL/GenBank/DDBJ whole genome shotgun (WGS) entry which is preliminary data.</text>
</comment>
<keyword evidence="1" id="KW-0812">Transmembrane</keyword>
<dbReference type="Proteomes" id="UP001597318">
    <property type="component" value="Unassembled WGS sequence"/>
</dbReference>
<evidence type="ECO:0000256" key="1">
    <source>
        <dbReference type="SAM" id="Phobius"/>
    </source>
</evidence>
<feature type="transmembrane region" description="Helical" evidence="1">
    <location>
        <begin position="9"/>
        <end position="29"/>
    </location>
</feature>
<accession>A0ABW5BYJ2</accession>
<organism evidence="2 3">
    <name type="scientific">Metabacillus endolithicus</name>
    <dbReference type="NCBI Taxonomy" id="1535204"/>
    <lineage>
        <taxon>Bacteria</taxon>
        <taxon>Bacillati</taxon>
        <taxon>Bacillota</taxon>
        <taxon>Bacilli</taxon>
        <taxon>Bacillales</taxon>
        <taxon>Bacillaceae</taxon>
        <taxon>Metabacillus</taxon>
    </lineage>
</organism>
<dbReference type="RefSeq" id="WP_247346561.1">
    <property type="nucleotide sequence ID" value="NZ_CP095550.1"/>
</dbReference>
<gene>
    <name evidence="2" type="ORF">ACFSKK_15085</name>
</gene>
<proteinExistence type="predicted"/>
<evidence type="ECO:0000313" key="3">
    <source>
        <dbReference type="Proteomes" id="UP001597318"/>
    </source>
</evidence>